<feature type="compositionally biased region" description="Low complexity" evidence="5">
    <location>
        <begin position="580"/>
        <end position="626"/>
    </location>
</feature>
<dbReference type="Pfam" id="PF00015">
    <property type="entry name" value="MCPsignal"/>
    <property type="match status" value="1"/>
</dbReference>
<dbReference type="RefSeq" id="WP_144328510.1">
    <property type="nucleotide sequence ID" value="NZ_VJON01000023.1"/>
</dbReference>
<evidence type="ECO:0000256" key="6">
    <source>
        <dbReference type="SAM" id="Phobius"/>
    </source>
</evidence>
<accession>A0A554XDI6</accession>
<dbReference type="InterPro" id="IPR051310">
    <property type="entry name" value="MCP_chemotaxis"/>
</dbReference>
<feature type="region of interest" description="Disordered" evidence="5">
    <location>
        <begin position="580"/>
        <end position="634"/>
    </location>
</feature>
<evidence type="ECO:0000256" key="3">
    <source>
        <dbReference type="ARBA" id="ARBA00029447"/>
    </source>
</evidence>
<keyword evidence="2" id="KW-0488">Methylation</keyword>
<gene>
    <name evidence="9" type="primary">tar_1</name>
    <name evidence="9" type="ORF">Tchar_01561</name>
</gene>
<feature type="region of interest" description="Disordered" evidence="5">
    <location>
        <begin position="525"/>
        <end position="547"/>
    </location>
</feature>
<sequence length="634" mass="65717">MKLFSGSITARLYVAFGAVLALLFVVLGAAWYAGHVTHAATADSARLDQLALTVDRWNRATTLQAERTQVIVQFGDTPGVLDYFQRQIQATRAQVDEYEKAVLEGIESMGRADLVEQLRTVMALRQQQIAARDEVMARVRAGDMDGARALRDSTWAKLVDAYLDAQAKLTQAVQKAAEAKRAELKALHQRMLGVEIALGLLALIIGLGLAVSIVRSIRRPVQTIVALNQRLIEGRLDVQIDHARTDEFGEILRSKARFVETVRRAIDDIRAAADQVAAASAQIAQGNQDLSSRTESAASSLQQTAASLEELTEAVRHSAESARTANQLAMQAADVARTGGQTVQQAVASMQAIQASSQKIADITQVIDGIAFQTNILALNAAVEAARAGEAGRGFAVVAGEVRSLAQRSAQAAKEIKALIEESVGKVQAGSAQVQQAGSTMEQIVESIQRVADVIGEVTAAATEQSEGIEQVNAAVGQLDQMTQQNAALVEQATAAAQSLREQAARLQQAVGFFKTGAADVLPPAAPSVRRAPPAPASAPRVAAPAPAARLGNTTGARAATPAGASVPRGGASAANAARAAASAKPAATAPAAAGAVSASAPPARAAAAGGGAPARPAPKAAAAPADDGDWETF</sequence>
<organism evidence="9 10">
    <name type="scientific">Tepidimonas charontis</name>
    <dbReference type="NCBI Taxonomy" id="2267262"/>
    <lineage>
        <taxon>Bacteria</taxon>
        <taxon>Pseudomonadati</taxon>
        <taxon>Pseudomonadota</taxon>
        <taxon>Betaproteobacteria</taxon>
        <taxon>Burkholderiales</taxon>
        <taxon>Tepidimonas</taxon>
    </lineage>
</organism>
<feature type="domain" description="HAMP" evidence="8">
    <location>
        <begin position="215"/>
        <end position="267"/>
    </location>
</feature>
<keyword evidence="4" id="KW-0807">Transducer</keyword>
<dbReference type="FunFam" id="1.10.287.950:FF:000001">
    <property type="entry name" value="Methyl-accepting chemotaxis sensory transducer"/>
    <property type="match status" value="1"/>
</dbReference>
<dbReference type="Proteomes" id="UP000318294">
    <property type="component" value="Unassembled WGS sequence"/>
</dbReference>
<dbReference type="SUPFAM" id="SSF58104">
    <property type="entry name" value="Methyl-accepting chemotaxis protein (MCP) signaling domain"/>
    <property type="match status" value="1"/>
</dbReference>
<dbReference type="GO" id="GO:0006935">
    <property type="term" value="P:chemotaxis"/>
    <property type="evidence" value="ECO:0007669"/>
    <property type="project" value="TreeGrafter"/>
</dbReference>
<dbReference type="GO" id="GO:0004888">
    <property type="term" value="F:transmembrane signaling receptor activity"/>
    <property type="evidence" value="ECO:0007669"/>
    <property type="project" value="TreeGrafter"/>
</dbReference>
<dbReference type="InterPro" id="IPR047347">
    <property type="entry name" value="YvaQ-like_sensor"/>
</dbReference>
<evidence type="ECO:0000313" key="10">
    <source>
        <dbReference type="Proteomes" id="UP000318294"/>
    </source>
</evidence>
<proteinExistence type="inferred from homology"/>
<keyword evidence="6" id="KW-0472">Membrane</keyword>
<dbReference type="CDD" id="cd19411">
    <property type="entry name" value="MCP2201-like_sensor"/>
    <property type="match status" value="1"/>
</dbReference>
<dbReference type="OrthoDB" id="9763018at2"/>
<feature type="transmembrane region" description="Helical" evidence="6">
    <location>
        <begin position="12"/>
        <end position="33"/>
    </location>
</feature>
<feature type="compositionally biased region" description="Low complexity" evidence="5">
    <location>
        <begin position="527"/>
        <end position="547"/>
    </location>
</feature>
<dbReference type="Gene3D" id="1.10.287.950">
    <property type="entry name" value="Methyl-accepting chemotaxis protein"/>
    <property type="match status" value="1"/>
</dbReference>
<dbReference type="PANTHER" id="PTHR43531:SF14">
    <property type="entry name" value="METHYL-ACCEPTING CHEMOTAXIS PROTEIN I-RELATED"/>
    <property type="match status" value="1"/>
</dbReference>
<keyword evidence="10" id="KW-1185">Reference proteome</keyword>
<evidence type="ECO:0000256" key="4">
    <source>
        <dbReference type="PROSITE-ProRule" id="PRU00284"/>
    </source>
</evidence>
<dbReference type="CDD" id="cd11386">
    <property type="entry name" value="MCP_signal"/>
    <property type="match status" value="1"/>
</dbReference>
<dbReference type="PROSITE" id="PS50111">
    <property type="entry name" value="CHEMOTAXIS_TRANSDUC_2"/>
    <property type="match status" value="1"/>
</dbReference>
<feature type="transmembrane region" description="Helical" evidence="6">
    <location>
        <begin position="191"/>
        <end position="214"/>
    </location>
</feature>
<dbReference type="InterPro" id="IPR003660">
    <property type="entry name" value="HAMP_dom"/>
</dbReference>
<evidence type="ECO:0000259" key="7">
    <source>
        <dbReference type="PROSITE" id="PS50111"/>
    </source>
</evidence>
<dbReference type="PANTHER" id="PTHR43531">
    <property type="entry name" value="PROTEIN ICFG"/>
    <property type="match status" value="1"/>
</dbReference>
<feature type="domain" description="Methyl-accepting transducer" evidence="7">
    <location>
        <begin position="272"/>
        <end position="501"/>
    </location>
</feature>
<dbReference type="AlphaFoldDB" id="A0A554XDI6"/>
<dbReference type="InterPro" id="IPR004089">
    <property type="entry name" value="MCPsignal_dom"/>
</dbReference>
<dbReference type="GO" id="GO:0005886">
    <property type="term" value="C:plasma membrane"/>
    <property type="evidence" value="ECO:0007669"/>
    <property type="project" value="TreeGrafter"/>
</dbReference>
<protein>
    <submittedName>
        <fullName evidence="9">Methyl-accepting chemotaxis protein II</fullName>
    </submittedName>
</protein>
<dbReference type="PROSITE" id="PS50885">
    <property type="entry name" value="HAMP"/>
    <property type="match status" value="1"/>
</dbReference>
<keyword evidence="6" id="KW-0812">Transmembrane</keyword>
<evidence type="ECO:0000256" key="2">
    <source>
        <dbReference type="ARBA" id="ARBA00022481"/>
    </source>
</evidence>
<evidence type="ECO:0000256" key="5">
    <source>
        <dbReference type="SAM" id="MobiDB-lite"/>
    </source>
</evidence>
<keyword evidence="6" id="KW-1133">Transmembrane helix</keyword>
<name>A0A554XDI6_9BURK</name>
<evidence type="ECO:0000256" key="1">
    <source>
        <dbReference type="ARBA" id="ARBA00004370"/>
    </source>
</evidence>
<evidence type="ECO:0000259" key="8">
    <source>
        <dbReference type="PROSITE" id="PS50885"/>
    </source>
</evidence>
<dbReference type="SMART" id="SM00283">
    <property type="entry name" value="MA"/>
    <property type="match status" value="1"/>
</dbReference>
<comment type="caution">
    <text evidence="9">The sequence shown here is derived from an EMBL/GenBank/DDBJ whole genome shotgun (WGS) entry which is preliminary data.</text>
</comment>
<evidence type="ECO:0000313" key="9">
    <source>
        <dbReference type="EMBL" id="TSE33898.1"/>
    </source>
</evidence>
<dbReference type="GO" id="GO:0007165">
    <property type="term" value="P:signal transduction"/>
    <property type="evidence" value="ECO:0007669"/>
    <property type="project" value="UniProtKB-KW"/>
</dbReference>
<reference evidence="9 10" key="1">
    <citation type="submission" date="2019-07" db="EMBL/GenBank/DDBJ databases">
        <title>Tepidimonas charontis SPSP-6 draft genome.</title>
        <authorList>
            <person name="Da Costa M.S."/>
            <person name="Froufe H.J.C."/>
            <person name="Egas C."/>
            <person name="Albuquerque L."/>
        </authorList>
    </citation>
    <scope>NUCLEOTIDE SEQUENCE [LARGE SCALE GENOMIC DNA]</scope>
    <source>
        <strain evidence="9 10">SPSP-6</strain>
    </source>
</reference>
<dbReference type="EMBL" id="VJON01000023">
    <property type="protein sequence ID" value="TSE33898.1"/>
    <property type="molecule type" value="Genomic_DNA"/>
</dbReference>
<comment type="subcellular location">
    <subcellularLocation>
        <location evidence="1">Membrane</location>
    </subcellularLocation>
</comment>
<comment type="similarity">
    <text evidence="3">Belongs to the methyl-accepting chemotaxis (MCP) protein family.</text>
</comment>